<dbReference type="AlphaFoldDB" id="A0ABD3U055"/>
<dbReference type="InterPro" id="IPR026193">
    <property type="entry name" value="NDUFV3"/>
</dbReference>
<gene>
    <name evidence="2" type="ORF">ACJMK2_019952</name>
</gene>
<protein>
    <recommendedName>
        <fullName evidence="4">NADH dehydrogenase [ubiquinone] flavoprotein 3, mitochondrial</fullName>
    </recommendedName>
</protein>
<feature type="compositionally biased region" description="Basic and acidic residues" evidence="1">
    <location>
        <begin position="33"/>
        <end position="45"/>
    </location>
</feature>
<name>A0ABD3U055_SINWO</name>
<dbReference type="Proteomes" id="UP001634394">
    <property type="component" value="Unassembled WGS sequence"/>
</dbReference>
<sequence length="112" mass="12532">MATSVPRTFGSLSRLIRSSRWYSSTGSSSGGKAQDKGSQKTEQKTTKPVAEGGIKTDKKEYQSRINSTGKGFEDTGYMAKEYYRNGVFSFYDIEFDMQKSRLKQPSSLKKTS</sequence>
<dbReference type="Pfam" id="PF15880">
    <property type="entry name" value="NDUFV3"/>
    <property type="match status" value="1"/>
</dbReference>
<proteinExistence type="predicted"/>
<reference evidence="2 3" key="1">
    <citation type="submission" date="2024-11" db="EMBL/GenBank/DDBJ databases">
        <title>Chromosome-level genome assembly of the freshwater bivalve Anodonta woodiana.</title>
        <authorList>
            <person name="Chen X."/>
        </authorList>
    </citation>
    <scope>NUCLEOTIDE SEQUENCE [LARGE SCALE GENOMIC DNA]</scope>
    <source>
        <strain evidence="2">MN2024</strain>
        <tissue evidence="2">Gills</tissue>
    </source>
</reference>
<evidence type="ECO:0000256" key="1">
    <source>
        <dbReference type="SAM" id="MobiDB-lite"/>
    </source>
</evidence>
<evidence type="ECO:0000313" key="3">
    <source>
        <dbReference type="Proteomes" id="UP001634394"/>
    </source>
</evidence>
<keyword evidence="3" id="KW-1185">Reference proteome</keyword>
<comment type="caution">
    <text evidence="2">The sequence shown here is derived from an EMBL/GenBank/DDBJ whole genome shotgun (WGS) entry which is preliminary data.</text>
</comment>
<evidence type="ECO:0008006" key="4">
    <source>
        <dbReference type="Google" id="ProtNLM"/>
    </source>
</evidence>
<dbReference type="EMBL" id="JBJQND010000017">
    <property type="protein sequence ID" value="KAL3841855.1"/>
    <property type="molecule type" value="Genomic_DNA"/>
</dbReference>
<accession>A0ABD3U055</accession>
<evidence type="ECO:0000313" key="2">
    <source>
        <dbReference type="EMBL" id="KAL3841855.1"/>
    </source>
</evidence>
<organism evidence="2 3">
    <name type="scientific">Sinanodonta woodiana</name>
    <name type="common">Chinese pond mussel</name>
    <name type="synonym">Anodonta woodiana</name>
    <dbReference type="NCBI Taxonomy" id="1069815"/>
    <lineage>
        <taxon>Eukaryota</taxon>
        <taxon>Metazoa</taxon>
        <taxon>Spiralia</taxon>
        <taxon>Lophotrochozoa</taxon>
        <taxon>Mollusca</taxon>
        <taxon>Bivalvia</taxon>
        <taxon>Autobranchia</taxon>
        <taxon>Heteroconchia</taxon>
        <taxon>Palaeoheterodonta</taxon>
        <taxon>Unionida</taxon>
        <taxon>Unionoidea</taxon>
        <taxon>Unionidae</taxon>
        <taxon>Unioninae</taxon>
        <taxon>Sinanodonta</taxon>
    </lineage>
</organism>
<feature type="region of interest" description="Disordered" evidence="1">
    <location>
        <begin position="21"/>
        <end position="70"/>
    </location>
</feature>
<feature type="compositionally biased region" description="Low complexity" evidence="1">
    <location>
        <begin position="21"/>
        <end position="31"/>
    </location>
</feature>